<accession>Q84422</accession>
<reference evidence="1 2" key="4">
    <citation type="journal article" date="1996" name="Virology">
        <title>Analysis of 76 kb of the chlorella virus PBCV-1 330-kb genome: map positions 182 to 258.</title>
        <authorList>
            <person name="Kutish G.F."/>
            <person name="Li Y."/>
            <person name="Lu Z."/>
            <person name="Furuta M."/>
            <person name="Rock D.L."/>
            <person name="Van Etten J.L."/>
        </authorList>
    </citation>
    <scope>NUCLEOTIDE SEQUENCE [LARGE SCALE GENOMIC DNA]</scope>
</reference>
<dbReference type="GeneID" id="918001"/>
<evidence type="ECO:0000313" key="2">
    <source>
        <dbReference type="Proteomes" id="UP000000862"/>
    </source>
</evidence>
<organism evidence="1 2">
    <name type="scientific">Paramecium bursaria Chlorella virus 1</name>
    <name type="common">PBCV-1</name>
    <dbReference type="NCBI Taxonomy" id="10506"/>
    <lineage>
        <taxon>Viruses</taxon>
        <taxon>Varidnaviria</taxon>
        <taxon>Bamfordvirae</taxon>
        <taxon>Nucleocytoviricota</taxon>
        <taxon>Megaviricetes</taxon>
        <taxon>Algavirales</taxon>
        <taxon>Phycodnaviridae</taxon>
        <taxon>Chlorovirus</taxon>
        <taxon>Chlorovirus vanettense</taxon>
    </lineage>
</organism>
<dbReference type="Proteomes" id="UP000000862">
    <property type="component" value="Segment"/>
</dbReference>
<proteinExistence type="predicted"/>
<evidence type="ECO:0000313" key="1">
    <source>
        <dbReference type="EMBL" id="AAC96469.1"/>
    </source>
</evidence>
<gene>
    <name evidence="1" type="primary">a101L</name>
</gene>
<reference evidence="1 2" key="2">
    <citation type="journal article" date="1995" name="Virology">
        <title>Analysis of 43 kb of the Chlorella virus PBCV-1 330-kb genome: map positions 45 to 88.</title>
        <authorList>
            <person name="Li Y."/>
            <person name="Lu Z."/>
            <person name="Burbank D.E."/>
            <person name="Kutish G.F."/>
            <person name="Rock D.L."/>
            <person name="Van Etten J.L."/>
        </authorList>
    </citation>
    <scope>NUCLEOTIDE SEQUENCE [LARGE SCALE GENOMIC DNA]</scope>
</reference>
<keyword evidence="2" id="KW-1185">Reference proteome</keyword>
<dbReference type="EMBL" id="JF411744">
    <property type="protein sequence ID" value="AAC96469.1"/>
    <property type="molecule type" value="Genomic_DNA"/>
</dbReference>
<protein>
    <submittedName>
        <fullName evidence="1">Uncharacterized protein</fullName>
    </submittedName>
</protein>
<reference evidence="1 2" key="1">
    <citation type="journal article" date="1995" name="Virology">
        <title>Analysis of 45 kb of DNA located at the left end of the chlorella virus PBCV-1 genome.</title>
        <authorList>
            <person name="Lu Z."/>
            <person name="Li Y."/>
            <person name="Zhang Y."/>
            <person name="Kutish G.F."/>
            <person name="Rock D.L."/>
            <person name="Van Etten J.L."/>
        </authorList>
    </citation>
    <scope>NUCLEOTIDE SEQUENCE [LARGE SCALE GENOMIC DNA]</scope>
</reference>
<sequence>MTHNCNGIRALQVLDSHLDGVQDIPIVLRINQMRNDLCVRLTIKRITKIDEIFSDLLIVFNDTVVDYRDTRLTPTGSARNMRMCVHH</sequence>
<dbReference type="OrthoDB" id="39005at10239"/>
<name>Q84422_PBCV1</name>
<dbReference type="RefSeq" id="NP_048449.1">
    <property type="nucleotide sequence ID" value="NC_000852.5"/>
</dbReference>
<reference evidence="1 2" key="8">
    <citation type="journal article" date="2010" name="J. Virol.">
        <title>Microarray analysis of Paramecium bursaria chlorella virus 1 transcription.</title>
        <authorList>
            <person name="Yanai-Balser G.M."/>
            <person name="Duncan G.A."/>
            <person name="Eudy J.D."/>
            <person name="Wang D."/>
            <person name="Li X."/>
            <person name="Agarkova I.V."/>
            <person name="Dunigan D.D."/>
            <person name="Van Etten J.L."/>
        </authorList>
    </citation>
    <scope>NUCLEOTIDE SEQUENCE [LARGE SCALE GENOMIC DNA]</scope>
</reference>
<dbReference type="KEGG" id="vg:918001"/>
<reference evidence="1 2" key="7">
    <citation type="journal article" date="2000" name="Virology">
        <title>Characterization of a beta-1,3-glucanase encoded by chlorella virus PBCV-1.</title>
        <authorList>
            <person name="Sun L."/>
            <person name="Gurnon J.R."/>
            <person name="Adams B.J."/>
            <person name="Graves M.V."/>
            <person name="Van Etten J.L."/>
        </authorList>
    </citation>
    <scope>NUCLEOTIDE SEQUENCE [LARGE SCALE GENOMIC DNA]</scope>
</reference>
<dbReference type="PIR" id="T17591">
    <property type="entry name" value="T17591"/>
</dbReference>
<reference evidence="1 2" key="6">
    <citation type="journal article" date="1999" name="Virology">
        <title>Chlorella virus PBCV-1 encodes a functional homospermidine synthase.</title>
        <authorList>
            <person name="Kaiser A."/>
            <person name="Vollmert M."/>
            <person name="Tholl D."/>
            <person name="Graves M.V."/>
            <person name="Gurnon J.R."/>
            <person name="Xing W."/>
            <person name="Lisec A.D."/>
            <person name="Nickerson K.W."/>
            <person name="Van Etten J.L."/>
        </authorList>
    </citation>
    <scope>NUCLEOTIDE SEQUENCE [LARGE SCALE GENOMIC DNA]</scope>
</reference>
<reference evidence="1 2" key="5">
    <citation type="journal article" date="1997" name="Virology">
        <title>Analysis of 74 kb of DNA located at the right end of the 330-kb chlorella virus PBCV-1 genome.</title>
        <authorList>
            <person name="Li Y."/>
            <person name="Lu Z."/>
            <person name="Sun L."/>
            <person name="Ropp S."/>
            <person name="Kutish G.F."/>
            <person name="Rock D.L."/>
            <person name="Van Etten J.L."/>
        </authorList>
    </citation>
    <scope>NUCLEOTIDE SEQUENCE [LARGE SCALE GENOMIC DNA]</scope>
</reference>
<reference evidence="1 2" key="3">
    <citation type="journal article" date="1996" name="Virology">
        <title>Analysis of 94 kb of the chlorella virus PBCV-1 330-kb genome: map positions 88 to 182.</title>
        <authorList>
            <person name="Lu Z."/>
            <person name="Li Y."/>
            <person name="Que Q."/>
            <person name="Kutish G.F."/>
            <person name="Rock D.L."/>
            <person name="Van Etten J.L."/>
        </authorList>
    </citation>
    <scope>NUCLEOTIDE SEQUENCE [LARGE SCALE GENOMIC DNA]</scope>
</reference>
<organismHost>
    <name type="scientific">Chlorella</name>
    <dbReference type="NCBI Taxonomy" id="3071"/>
</organismHost>